<dbReference type="Proteomes" id="UP000188597">
    <property type="component" value="Unassembled WGS sequence"/>
</dbReference>
<reference evidence="2 3" key="1">
    <citation type="submission" date="2016-11" db="EMBL/GenBank/DDBJ databases">
        <authorList>
            <person name="Jaros S."/>
            <person name="Januszkiewicz K."/>
            <person name="Wedrychowicz H."/>
        </authorList>
    </citation>
    <scope>NUCLEOTIDE SEQUENCE [LARGE SCALE GENOMIC DNA]</scope>
    <source>
        <strain evidence="2 3">Con a/3</strain>
    </source>
</reference>
<accession>A0A1V3GB73</accession>
<name>A0A1V3GB73_9BACL</name>
<evidence type="ECO:0000313" key="3">
    <source>
        <dbReference type="Proteomes" id="UP000188597"/>
    </source>
</evidence>
<feature type="chain" id="PRO_5039075729" description="DUF4367 domain-containing protein" evidence="1">
    <location>
        <begin position="23"/>
        <end position="193"/>
    </location>
</feature>
<gene>
    <name evidence="2" type="ORF">UN64_02155</name>
</gene>
<organism evidence="2 3">
    <name type="scientific">Fictibacillus arsenicus</name>
    <dbReference type="NCBI Taxonomy" id="255247"/>
    <lineage>
        <taxon>Bacteria</taxon>
        <taxon>Bacillati</taxon>
        <taxon>Bacillota</taxon>
        <taxon>Bacilli</taxon>
        <taxon>Bacillales</taxon>
        <taxon>Fictibacillaceae</taxon>
        <taxon>Fictibacillus</taxon>
    </lineage>
</organism>
<dbReference type="OrthoDB" id="9984432at2"/>
<evidence type="ECO:0000313" key="2">
    <source>
        <dbReference type="EMBL" id="OOE14038.1"/>
    </source>
</evidence>
<proteinExistence type="predicted"/>
<sequence>MEKKKMIKFTLAFGLLVGGYSAGSVLTSASNDDNAPIELKESKDVKPLAQNVKVAKSELKANFKAKIKMPKQLPFKVDKVLARVDDMGSKDQTDDLQAYEQFFWGNDGSVISVRVHDFVPKVHYEEEKMPEKSKLKNGADVNYFFNGYAEMIDWVDEETGYQYMVTRYLDKDKKAKVSKVVALEMVNSFDFEQ</sequence>
<evidence type="ECO:0000256" key="1">
    <source>
        <dbReference type="SAM" id="SignalP"/>
    </source>
</evidence>
<feature type="signal peptide" evidence="1">
    <location>
        <begin position="1"/>
        <end position="22"/>
    </location>
</feature>
<evidence type="ECO:0008006" key="4">
    <source>
        <dbReference type="Google" id="ProtNLM"/>
    </source>
</evidence>
<dbReference type="RefSeq" id="WP_077359453.1">
    <property type="nucleotide sequence ID" value="NZ_MQMF01000001.1"/>
</dbReference>
<keyword evidence="1" id="KW-0732">Signal</keyword>
<dbReference type="AlphaFoldDB" id="A0A1V3GB73"/>
<comment type="caution">
    <text evidence="2">The sequence shown here is derived from an EMBL/GenBank/DDBJ whole genome shotgun (WGS) entry which is preliminary data.</text>
</comment>
<dbReference type="EMBL" id="MQMF01000001">
    <property type="protein sequence ID" value="OOE14038.1"/>
    <property type="molecule type" value="Genomic_DNA"/>
</dbReference>
<protein>
    <recommendedName>
        <fullName evidence="4">DUF4367 domain-containing protein</fullName>
    </recommendedName>
</protein>